<dbReference type="Pfam" id="PF00498">
    <property type="entry name" value="FHA"/>
    <property type="match status" value="1"/>
</dbReference>
<dbReference type="RefSeq" id="WP_073994223.1">
    <property type="nucleotide sequence ID" value="NZ_FQYT01000021.1"/>
</dbReference>
<dbReference type="Pfam" id="PF19909">
    <property type="entry name" value="DUF6382"/>
    <property type="match status" value="1"/>
</dbReference>
<evidence type="ECO:0000313" key="4">
    <source>
        <dbReference type="Proteomes" id="UP000184342"/>
    </source>
</evidence>
<dbReference type="Proteomes" id="UP000184342">
    <property type="component" value="Unassembled WGS sequence"/>
</dbReference>
<organism evidence="3 4">
    <name type="scientific">Parasporobacterium paucivorans DSM 15970</name>
    <dbReference type="NCBI Taxonomy" id="1122934"/>
    <lineage>
        <taxon>Bacteria</taxon>
        <taxon>Bacillati</taxon>
        <taxon>Bacillota</taxon>
        <taxon>Clostridia</taxon>
        <taxon>Lachnospirales</taxon>
        <taxon>Lachnospiraceae</taxon>
        <taxon>Parasporobacterium</taxon>
    </lineage>
</organism>
<feature type="region of interest" description="Disordered" evidence="1">
    <location>
        <begin position="280"/>
        <end position="312"/>
    </location>
</feature>
<protein>
    <submittedName>
        <fullName evidence="3">FHA domain-containing protein</fullName>
    </submittedName>
</protein>
<sequence length="402" mass="45910">MEAVYRHDMYHNYLVLRAGDDMESTYKYHMLINNRIKGFAKTTVRTMDNEKFLYYEISSRQTMRIMLEKEKVDYRKLKNILVCLHGCMEEANRHLLPAEDILMDPSMIFCDVEMETVEFCYYPGWGRKFMPGLNDLLQFILTRLDHDDIQATRTAYDLQMMTTRDNCTFGEIVETMMAGEPIAVSQKEDSPEIMKEMQPENLEIKKRSSFKISEPDLKKLHNATNKGMMVFGTILAMVTGTQMYRAFRDMEYGFFIPVSAAGVAVCLVLSRLSRGALSEPEEVPLVPGLEESEEKTEEKDPHPPARGNFLESQSTCGGDDVCIKDFPFTVGSLAGRVNHVIAEEGIAPMHARVIRDGEDMYLEDLNSPGGTRVNGERIEPYGRVLLEGGDRIEMAKSTYIFR</sequence>
<feature type="domain" description="FHA" evidence="2">
    <location>
        <begin position="328"/>
        <end position="378"/>
    </location>
</feature>
<dbReference type="CDD" id="cd00060">
    <property type="entry name" value="FHA"/>
    <property type="match status" value="1"/>
</dbReference>
<dbReference type="STRING" id="1122934.SAMN02745691_01951"/>
<evidence type="ECO:0000256" key="1">
    <source>
        <dbReference type="SAM" id="MobiDB-lite"/>
    </source>
</evidence>
<reference evidence="3 4" key="1">
    <citation type="submission" date="2016-11" db="EMBL/GenBank/DDBJ databases">
        <authorList>
            <person name="Jaros S."/>
            <person name="Januszkiewicz K."/>
            <person name="Wedrychowicz H."/>
        </authorList>
    </citation>
    <scope>NUCLEOTIDE SEQUENCE [LARGE SCALE GENOMIC DNA]</scope>
    <source>
        <strain evidence="3 4">DSM 15970</strain>
    </source>
</reference>
<dbReference type="InterPro" id="IPR045962">
    <property type="entry name" value="DUF6382"/>
</dbReference>
<evidence type="ECO:0000313" key="3">
    <source>
        <dbReference type="EMBL" id="SHJ43509.1"/>
    </source>
</evidence>
<dbReference type="SUPFAM" id="SSF49879">
    <property type="entry name" value="SMAD/FHA domain"/>
    <property type="match status" value="1"/>
</dbReference>
<accession>A0A1M6JA02</accession>
<gene>
    <name evidence="3" type="ORF">SAMN02745691_01951</name>
</gene>
<dbReference type="InterPro" id="IPR008984">
    <property type="entry name" value="SMAD_FHA_dom_sf"/>
</dbReference>
<proteinExistence type="predicted"/>
<dbReference type="EMBL" id="FQYT01000021">
    <property type="protein sequence ID" value="SHJ43509.1"/>
    <property type="molecule type" value="Genomic_DNA"/>
</dbReference>
<evidence type="ECO:0000259" key="2">
    <source>
        <dbReference type="PROSITE" id="PS50006"/>
    </source>
</evidence>
<dbReference type="PROSITE" id="PS50006">
    <property type="entry name" value="FHA_DOMAIN"/>
    <property type="match status" value="1"/>
</dbReference>
<dbReference type="AlphaFoldDB" id="A0A1M6JA02"/>
<dbReference type="OrthoDB" id="9783862at2"/>
<name>A0A1M6JA02_9FIRM</name>
<dbReference type="SMART" id="SM00240">
    <property type="entry name" value="FHA"/>
    <property type="match status" value="1"/>
</dbReference>
<dbReference type="Gene3D" id="2.60.200.20">
    <property type="match status" value="1"/>
</dbReference>
<keyword evidence="4" id="KW-1185">Reference proteome</keyword>
<dbReference type="InterPro" id="IPR000253">
    <property type="entry name" value="FHA_dom"/>
</dbReference>